<dbReference type="InterPro" id="IPR041657">
    <property type="entry name" value="HTH_17"/>
</dbReference>
<accession>A0ABX7RW18</accession>
<reference evidence="2 3" key="1">
    <citation type="submission" date="2021-03" db="EMBL/GenBank/DDBJ databases">
        <title>Streptomyces strains.</title>
        <authorList>
            <person name="Lund M.B."/>
            <person name="Toerring T."/>
        </authorList>
    </citation>
    <scope>NUCLEOTIDE SEQUENCE [LARGE SCALE GENOMIC DNA]</scope>
    <source>
        <strain evidence="2 3">KCC S-1010</strain>
    </source>
</reference>
<dbReference type="EMBL" id="CP071595">
    <property type="protein sequence ID" value="QSY51718.1"/>
    <property type="molecule type" value="Genomic_DNA"/>
</dbReference>
<dbReference type="Pfam" id="PF12728">
    <property type="entry name" value="HTH_17"/>
    <property type="match status" value="1"/>
</dbReference>
<dbReference type="Proteomes" id="UP000671836">
    <property type="component" value="Chromosome"/>
</dbReference>
<sequence>MEQPSAYGDPLAKYPDVMKPREVADVLRVEASTLVRWLGDNHIPGFQIGPKQEWRIWREELREYLHSQRNTPTISNDSSKSTKYT</sequence>
<evidence type="ECO:0000313" key="2">
    <source>
        <dbReference type="EMBL" id="QSY51718.1"/>
    </source>
</evidence>
<proteinExistence type="predicted"/>
<evidence type="ECO:0000259" key="1">
    <source>
        <dbReference type="Pfam" id="PF12728"/>
    </source>
</evidence>
<organism evidence="2 3">
    <name type="scientific">Streptomyces griseocarneus</name>
    <dbReference type="NCBI Taxonomy" id="51201"/>
    <lineage>
        <taxon>Bacteria</taxon>
        <taxon>Bacillati</taxon>
        <taxon>Actinomycetota</taxon>
        <taxon>Actinomycetes</taxon>
        <taxon>Kitasatosporales</taxon>
        <taxon>Streptomycetaceae</taxon>
        <taxon>Streptomyces</taxon>
    </lineage>
</organism>
<name>A0ABX7RW18_9ACTN</name>
<dbReference type="InterPro" id="IPR010093">
    <property type="entry name" value="SinI_DNA-bd"/>
</dbReference>
<evidence type="ECO:0000313" key="3">
    <source>
        <dbReference type="Proteomes" id="UP000671836"/>
    </source>
</evidence>
<feature type="domain" description="Helix-turn-helix" evidence="1">
    <location>
        <begin position="18"/>
        <end position="69"/>
    </location>
</feature>
<keyword evidence="3" id="KW-1185">Reference proteome</keyword>
<protein>
    <submittedName>
        <fullName evidence="2">Helix-turn-helix domain-containing protein</fullName>
    </submittedName>
</protein>
<dbReference type="NCBIfam" id="TIGR01764">
    <property type="entry name" value="excise"/>
    <property type="match status" value="1"/>
</dbReference>
<gene>
    <name evidence="2" type="ORF">J3S04_13110</name>
</gene>